<evidence type="ECO:0000313" key="8">
    <source>
        <dbReference type="EnsemblMetazoa" id="LLOJ006921-PA"/>
    </source>
</evidence>
<dbReference type="Gene3D" id="3.30.160.60">
    <property type="entry name" value="Classic Zinc Finger"/>
    <property type="match status" value="9"/>
</dbReference>
<dbReference type="SUPFAM" id="SSF57667">
    <property type="entry name" value="beta-beta-alpha zinc fingers"/>
    <property type="match status" value="6"/>
</dbReference>
<protein>
    <submittedName>
        <fullName evidence="7">Putative zn finger</fullName>
    </submittedName>
</protein>
<dbReference type="GO" id="GO:0008270">
    <property type="term" value="F:zinc ion binding"/>
    <property type="evidence" value="ECO:0007669"/>
    <property type="project" value="UniProtKB-KW"/>
</dbReference>
<dbReference type="FunFam" id="3.30.160.60:FF:002343">
    <property type="entry name" value="Zinc finger protein 33A"/>
    <property type="match status" value="2"/>
</dbReference>
<feature type="domain" description="C2H2-type" evidence="6">
    <location>
        <begin position="101"/>
        <end position="128"/>
    </location>
</feature>
<keyword evidence="2" id="KW-0677">Repeat</keyword>
<dbReference type="VEuPathDB" id="VectorBase:LLOJ006921"/>
<evidence type="ECO:0000313" key="7">
    <source>
        <dbReference type="EMBL" id="MBC1181007.1"/>
    </source>
</evidence>
<dbReference type="GO" id="GO:0000981">
    <property type="term" value="F:DNA-binding transcription factor activity, RNA polymerase II-specific"/>
    <property type="evidence" value="ECO:0007669"/>
    <property type="project" value="TreeGrafter"/>
</dbReference>
<evidence type="ECO:0000256" key="2">
    <source>
        <dbReference type="ARBA" id="ARBA00022737"/>
    </source>
</evidence>
<dbReference type="PROSITE" id="PS00028">
    <property type="entry name" value="ZINC_FINGER_C2H2_1"/>
    <property type="match status" value="10"/>
</dbReference>
<feature type="domain" description="C2H2-type" evidence="6">
    <location>
        <begin position="295"/>
        <end position="322"/>
    </location>
</feature>
<dbReference type="GO" id="GO:1990837">
    <property type="term" value="F:sequence-specific double-stranded DNA binding"/>
    <property type="evidence" value="ECO:0007669"/>
    <property type="project" value="UniProtKB-ARBA"/>
</dbReference>
<evidence type="ECO:0000256" key="1">
    <source>
        <dbReference type="ARBA" id="ARBA00022723"/>
    </source>
</evidence>
<dbReference type="AlphaFoldDB" id="A0A1B0CPX2"/>
<evidence type="ECO:0000256" key="3">
    <source>
        <dbReference type="ARBA" id="ARBA00022771"/>
    </source>
</evidence>
<dbReference type="FunFam" id="3.30.160.60:FF:000072">
    <property type="entry name" value="zinc finger protein 143 isoform X1"/>
    <property type="match status" value="2"/>
</dbReference>
<feature type="domain" description="C2H2-type" evidence="6">
    <location>
        <begin position="390"/>
        <end position="417"/>
    </location>
</feature>
<dbReference type="EMBL" id="AJWK01022751">
    <property type="status" value="NOT_ANNOTATED_CDS"/>
    <property type="molecule type" value="Genomic_DNA"/>
</dbReference>
<dbReference type="Pfam" id="PF00096">
    <property type="entry name" value="zf-C2H2"/>
    <property type="match status" value="8"/>
</dbReference>
<evidence type="ECO:0000256" key="4">
    <source>
        <dbReference type="ARBA" id="ARBA00022833"/>
    </source>
</evidence>
<dbReference type="PROSITE" id="PS50157">
    <property type="entry name" value="ZINC_FINGER_C2H2_2"/>
    <property type="match status" value="10"/>
</dbReference>
<feature type="domain" description="C2H2-type" evidence="6">
    <location>
        <begin position="358"/>
        <end position="385"/>
    </location>
</feature>
<dbReference type="EnsemblMetazoa" id="LLOJ006921-RA">
    <property type="protein sequence ID" value="LLOJ006921-PA"/>
    <property type="gene ID" value="LLOJ006921"/>
</dbReference>
<accession>A0A1B0CPX2</accession>
<dbReference type="PANTHER" id="PTHR24408">
    <property type="entry name" value="ZINC FINGER PROTEIN"/>
    <property type="match status" value="1"/>
</dbReference>
<dbReference type="Pfam" id="PF13912">
    <property type="entry name" value="zf-C2H2_6"/>
    <property type="match status" value="2"/>
</dbReference>
<evidence type="ECO:0000313" key="9">
    <source>
        <dbReference type="Proteomes" id="UP000092461"/>
    </source>
</evidence>
<dbReference type="InterPro" id="IPR036236">
    <property type="entry name" value="Znf_C2H2_sf"/>
</dbReference>
<feature type="domain" description="C2H2-type" evidence="6">
    <location>
        <begin position="164"/>
        <end position="191"/>
    </location>
</feature>
<keyword evidence="1" id="KW-0479">Metal-binding</keyword>
<feature type="domain" description="C2H2-type" evidence="6">
    <location>
        <begin position="129"/>
        <end position="161"/>
    </location>
</feature>
<sequence length="479" mass="54545">DTPDPPRRYTKCSPEFVGLKSSPEEVDRKPLMKKLKLPDIPLVAQMSGNTAMLPLMEANVEKKDSEGDGKRFSCTICGAVFSRRYSLGPHMMRVHTKEKSKSCAICGRTFTATGDLTRHVRTHTGVKPFKCNHPGCSFSFASSGDLYKHTRRHRQHVEPIPKPHVCSVCQRAFDRSYDLKRHMARHRLSDPNFKGYECDICHRKFSRKDEYKTQKFSEEVDRKPLMKKLKLPDIPLVAQMSGNTAILPLMEANVEKKDSEGDGKRFSCTICGAVFSRRYSLGPHMMRVHTKEKSKSCAICGRTFTATGDLTRHVRIHTGVKPFKCNHPGCSFSFASSGDLYKHTRRHRQHVEPIPKPHVCSVCQRAFDRSYDLKRHMARHRLSDPNFKGYECDICHRKFSRKDEYKSHSFRHMGFKPHKCHVCGKPFSDASNCAKHVKVHGPLTFGSPGGGILWLVLSAMLGSRIKRLFHGTWLPVPRA</sequence>
<name>A0A1B0CPX2_LUTLO</name>
<dbReference type="EMBL" id="AJWK01022749">
    <property type="status" value="NOT_ANNOTATED_CDS"/>
    <property type="molecule type" value="Genomic_DNA"/>
</dbReference>
<dbReference type="FunFam" id="3.30.160.60:FF:000303">
    <property type="entry name" value="Zinc finger protein 41"/>
    <property type="match status" value="2"/>
</dbReference>
<dbReference type="PANTHER" id="PTHR24408:SF34">
    <property type="entry name" value="ZINC FINGER PROTEIN 672-RELATED"/>
    <property type="match status" value="1"/>
</dbReference>
<keyword evidence="9" id="KW-1185">Reference proteome</keyword>
<dbReference type="EMBL" id="AJWK01022748">
    <property type="status" value="NOT_ANNOTATED_CDS"/>
    <property type="molecule type" value="Genomic_DNA"/>
</dbReference>
<reference evidence="7" key="2">
    <citation type="journal article" date="2020" name="BMC">
        <title>Leishmania infection induces a limited differential gene expression in the sand fly midgut.</title>
        <authorList>
            <person name="Coutinho-Abreu I.V."/>
            <person name="Serafim T.D."/>
            <person name="Meneses C."/>
            <person name="Kamhawi S."/>
            <person name="Oliveira F."/>
            <person name="Valenzuela J.G."/>
        </authorList>
    </citation>
    <scope>NUCLEOTIDE SEQUENCE</scope>
    <source>
        <strain evidence="7">Jacobina</strain>
        <tissue evidence="7">Midgut</tissue>
    </source>
</reference>
<reference evidence="9" key="1">
    <citation type="submission" date="2012-05" db="EMBL/GenBank/DDBJ databases">
        <title>Whole Genome Assembly of Lutzomyia longipalpis.</title>
        <authorList>
            <person name="Richards S."/>
            <person name="Qu C."/>
            <person name="Dillon R."/>
            <person name="Worley K."/>
            <person name="Scherer S."/>
            <person name="Batterton M."/>
            <person name="Taylor A."/>
            <person name="Hawes A."/>
            <person name="Hernandez B."/>
            <person name="Kovar C."/>
            <person name="Mandapat C."/>
            <person name="Pham C."/>
            <person name="Qu C."/>
            <person name="Jing C."/>
            <person name="Bess C."/>
            <person name="Bandaranaike D."/>
            <person name="Ngo D."/>
            <person name="Ongeri F."/>
            <person name="Arias F."/>
            <person name="Lara F."/>
            <person name="Weissenberger G."/>
            <person name="Kamau G."/>
            <person name="Han H."/>
            <person name="Shen H."/>
            <person name="Dinh H."/>
            <person name="Khalil I."/>
            <person name="Jones J."/>
            <person name="Shafer J."/>
            <person name="Jayaseelan J."/>
            <person name="Quiroz J."/>
            <person name="Blankenburg K."/>
            <person name="Nguyen L."/>
            <person name="Jackson L."/>
            <person name="Francisco L."/>
            <person name="Tang L.-Y."/>
            <person name="Pu L.-L."/>
            <person name="Perales L."/>
            <person name="Lorensuhewa L."/>
            <person name="Munidasa M."/>
            <person name="Coyle M."/>
            <person name="Taylor M."/>
            <person name="Puazo M."/>
            <person name="Firestine M."/>
            <person name="Scheel M."/>
            <person name="Javaid M."/>
            <person name="Wang M."/>
            <person name="Li M."/>
            <person name="Tabassum N."/>
            <person name="Saada N."/>
            <person name="Osuji N."/>
            <person name="Aqrawi P."/>
            <person name="Fu Q."/>
            <person name="Thornton R."/>
            <person name="Raj R."/>
            <person name="Goodspeed R."/>
            <person name="Mata R."/>
            <person name="Najjar R."/>
            <person name="Gubbala S."/>
            <person name="Lee S."/>
            <person name="Denson S."/>
            <person name="Patil S."/>
            <person name="Macmil S."/>
            <person name="Qi S."/>
            <person name="Matskevitch T."/>
            <person name="Palculict T."/>
            <person name="Mathew T."/>
            <person name="Vee V."/>
            <person name="Velamala V."/>
            <person name="Korchina V."/>
            <person name="Cai W."/>
            <person name="Liu W."/>
            <person name="Dai W."/>
            <person name="Zou X."/>
            <person name="Zhu Y."/>
            <person name="Zhang Y."/>
            <person name="Wu Y.-Q."/>
            <person name="Xin Y."/>
            <person name="Nazarath L."/>
            <person name="Kovar C."/>
            <person name="Han Y."/>
            <person name="Muzny D."/>
            <person name="Gibbs R."/>
        </authorList>
    </citation>
    <scope>NUCLEOTIDE SEQUENCE [LARGE SCALE GENOMIC DNA]</scope>
    <source>
        <strain evidence="9">Jacobina</strain>
    </source>
</reference>
<evidence type="ECO:0000256" key="5">
    <source>
        <dbReference type="PROSITE-ProRule" id="PRU00042"/>
    </source>
</evidence>
<feature type="domain" description="C2H2-type" evidence="6">
    <location>
        <begin position="72"/>
        <end position="100"/>
    </location>
</feature>
<dbReference type="GO" id="GO:0005634">
    <property type="term" value="C:nucleus"/>
    <property type="evidence" value="ECO:0007669"/>
    <property type="project" value="TreeGrafter"/>
</dbReference>
<dbReference type="EMBL" id="AJWK01022750">
    <property type="status" value="NOT_ANNOTATED_CDS"/>
    <property type="molecule type" value="Genomic_DNA"/>
</dbReference>
<dbReference type="EMBL" id="GITU01012304">
    <property type="protein sequence ID" value="MBC1181007.1"/>
    <property type="molecule type" value="Transcribed_RNA"/>
</dbReference>
<dbReference type="VEuPathDB" id="VectorBase:LLONM1_010705"/>
<reference evidence="8" key="3">
    <citation type="submission" date="2020-05" db="UniProtKB">
        <authorList>
            <consortium name="EnsemblMetazoa"/>
        </authorList>
    </citation>
    <scope>IDENTIFICATION</scope>
    <source>
        <strain evidence="8">Jacobina</strain>
    </source>
</reference>
<feature type="domain" description="C2H2-type" evidence="6">
    <location>
        <begin position="266"/>
        <end position="294"/>
    </location>
</feature>
<feature type="domain" description="C2H2-type" evidence="6">
    <location>
        <begin position="323"/>
        <end position="355"/>
    </location>
</feature>
<keyword evidence="3 5" id="KW-0863">Zinc-finger</keyword>
<keyword evidence="4" id="KW-0862">Zinc</keyword>
<proteinExistence type="predicted"/>
<feature type="domain" description="C2H2-type" evidence="6">
    <location>
        <begin position="418"/>
        <end position="440"/>
    </location>
</feature>
<evidence type="ECO:0000259" key="6">
    <source>
        <dbReference type="PROSITE" id="PS50157"/>
    </source>
</evidence>
<dbReference type="Proteomes" id="UP000092461">
    <property type="component" value="Unassembled WGS sequence"/>
</dbReference>
<organism evidence="8 9">
    <name type="scientific">Lutzomyia longipalpis</name>
    <name type="common">Sand fly</name>
    <dbReference type="NCBI Taxonomy" id="7200"/>
    <lineage>
        <taxon>Eukaryota</taxon>
        <taxon>Metazoa</taxon>
        <taxon>Ecdysozoa</taxon>
        <taxon>Arthropoda</taxon>
        <taxon>Hexapoda</taxon>
        <taxon>Insecta</taxon>
        <taxon>Pterygota</taxon>
        <taxon>Neoptera</taxon>
        <taxon>Endopterygota</taxon>
        <taxon>Diptera</taxon>
        <taxon>Nematocera</taxon>
        <taxon>Psychodoidea</taxon>
        <taxon>Psychodidae</taxon>
        <taxon>Lutzomyia</taxon>
        <taxon>Lutzomyia</taxon>
    </lineage>
</organism>
<dbReference type="SMART" id="SM00355">
    <property type="entry name" value="ZnF_C2H2"/>
    <property type="match status" value="10"/>
</dbReference>
<dbReference type="InterPro" id="IPR013087">
    <property type="entry name" value="Znf_C2H2_type"/>
</dbReference>